<dbReference type="HAMAP" id="MF_01872">
    <property type="entry name" value="tRNA_methyltr_YfiC"/>
    <property type="match status" value="1"/>
</dbReference>
<dbReference type="InterPro" id="IPR022882">
    <property type="entry name" value="tRNA_adenine-N6_MeTrfase"/>
</dbReference>
<keyword evidence="9" id="KW-1185">Reference proteome</keyword>
<dbReference type="Pfam" id="PF05175">
    <property type="entry name" value="MTS"/>
    <property type="match status" value="1"/>
</dbReference>
<keyword evidence="3 6" id="KW-0808">Transferase</keyword>
<gene>
    <name evidence="8" type="ORF">B0O44_10571</name>
</gene>
<dbReference type="RefSeq" id="WP_110832136.1">
    <property type="nucleotide sequence ID" value="NZ_QKLU01000005.1"/>
</dbReference>
<sequence>MGNIFKFKQFEVNQSGCAMKINTDGVLLGALAVQDHTATALDIGTGTGVIAMMLAQRFEEAVIDAVEIERSAAERASDNFLLSPFAGRLKAHHQDINNFDPGKNYDLIVSNPPYFVKDLKNPEPGKRMARHADESFFELLIRKVALLLKPSGCFWVILPLKQAQELVRNAVLMKLFPLKVIHVYSDADKAEFRQVLCFSFVNGEAEHENFYIYLKQGVYTEKYRLLLKDFFLAF</sequence>
<accession>A0A318UBU2</accession>
<evidence type="ECO:0000256" key="6">
    <source>
        <dbReference type="HAMAP-Rule" id="MF_01872"/>
    </source>
</evidence>
<dbReference type="GO" id="GO:0008033">
    <property type="term" value="P:tRNA processing"/>
    <property type="evidence" value="ECO:0007669"/>
    <property type="project" value="UniProtKB-UniRule"/>
</dbReference>
<feature type="domain" description="Methyltransferase small" evidence="7">
    <location>
        <begin position="26"/>
        <end position="134"/>
    </location>
</feature>
<evidence type="ECO:0000259" key="7">
    <source>
        <dbReference type="Pfam" id="PF05175"/>
    </source>
</evidence>
<dbReference type="InterPro" id="IPR007848">
    <property type="entry name" value="Small_mtfrase_dom"/>
</dbReference>
<dbReference type="PANTHER" id="PTHR47739:SF1">
    <property type="entry name" value="TRNA1(VAL) (ADENINE(37)-N6)-METHYLTRANSFERASE"/>
    <property type="match status" value="1"/>
</dbReference>
<comment type="subcellular location">
    <subcellularLocation>
        <location evidence="6">Cytoplasm</location>
    </subcellularLocation>
</comment>
<dbReference type="SUPFAM" id="SSF53335">
    <property type="entry name" value="S-adenosyl-L-methionine-dependent methyltransferases"/>
    <property type="match status" value="1"/>
</dbReference>
<protein>
    <recommendedName>
        <fullName evidence="6">tRNA1(Val) (adenine(37)-N6)-methyltransferase</fullName>
        <ecNumber evidence="6">2.1.1.223</ecNumber>
    </recommendedName>
    <alternativeName>
        <fullName evidence="6">tRNA m6A37 methyltransferase</fullName>
    </alternativeName>
</protein>
<dbReference type="GO" id="GO:0005737">
    <property type="term" value="C:cytoplasm"/>
    <property type="evidence" value="ECO:0007669"/>
    <property type="project" value="UniProtKB-SubCell"/>
</dbReference>
<evidence type="ECO:0000256" key="2">
    <source>
        <dbReference type="ARBA" id="ARBA00022603"/>
    </source>
</evidence>
<organism evidence="8 9">
    <name type="scientific">Pedobacter nutrimenti</name>
    <dbReference type="NCBI Taxonomy" id="1241337"/>
    <lineage>
        <taxon>Bacteria</taxon>
        <taxon>Pseudomonadati</taxon>
        <taxon>Bacteroidota</taxon>
        <taxon>Sphingobacteriia</taxon>
        <taxon>Sphingobacteriales</taxon>
        <taxon>Sphingobacteriaceae</taxon>
        <taxon>Pedobacter</taxon>
    </lineage>
</organism>
<evidence type="ECO:0000313" key="8">
    <source>
        <dbReference type="EMBL" id="PYF72702.1"/>
    </source>
</evidence>
<dbReference type="Gene3D" id="3.40.50.150">
    <property type="entry name" value="Vaccinia Virus protein VP39"/>
    <property type="match status" value="1"/>
</dbReference>
<dbReference type="PANTHER" id="PTHR47739">
    <property type="entry name" value="TRNA1(VAL) (ADENINE(37)-N6)-METHYLTRANSFERASE"/>
    <property type="match status" value="1"/>
</dbReference>
<keyword evidence="1 6" id="KW-0963">Cytoplasm</keyword>
<keyword evidence="5 6" id="KW-0819">tRNA processing</keyword>
<keyword evidence="2 6" id="KW-0489">Methyltransferase</keyword>
<dbReference type="PROSITE" id="PS00092">
    <property type="entry name" value="N6_MTASE"/>
    <property type="match status" value="1"/>
</dbReference>
<name>A0A318UBU2_9SPHI</name>
<keyword evidence="4 6" id="KW-0949">S-adenosyl-L-methionine</keyword>
<dbReference type="InterPro" id="IPR029063">
    <property type="entry name" value="SAM-dependent_MTases_sf"/>
</dbReference>
<evidence type="ECO:0000256" key="5">
    <source>
        <dbReference type="ARBA" id="ARBA00022694"/>
    </source>
</evidence>
<dbReference type="GO" id="GO:0032259">
    <property type="term" value="P:methylation"/>
    <property type="evidence" value="ECO:0007669"/>
    <property type="project" value="UniProtKB-KW"/>
</dbReference>
<comment type="similarity">
    <text evidence="6">Belongs to the methyltransferase superfamily. tRNA (adenine-N(6)-)-methyltransferase family.</text>
</comment>
<dbReference type="GO" id="GO:0003676">
    <property type="term" value="F:nucleic acid binding"/>
    <property type="evidence" value="ECO:0007669"/>
    <property type="project" value="InterPro"/>
</dbReference>
<dbReference type="InterPro" id="IPR050210">
    <property type="entry name" value="tRNA_Adenine-N(6)_MTase"/>
</dbReference>
<reference evidence="8 9" key="1">
    <citation type="submission" date="2018-06" db="EMBL/GenBank/DDBJ databases">
        <title>Genomic Encyclopedia of Archaeal and Bacterial Type Strains, Phase II (KMG-II): from individual species to whole genera.</title>
        <authorList>
            <person name="Goeker M."/>
        </authorList>
    </citation>
    <scope>NUCLEOTIDE SEQUENCE [LARGE SCALE GENOMIC DNA]</scope>
    <source>
        <strain evidence="8 9">DSM 27372</strain>
    </source>
</reference>
<dbReference type="Proteomes" id="UP000248198">
    <property type="component" value="Unassembled WGS sequence"/>
</dbReference>
<dbReference type="EMBL" id="QKLU01000005">
    <property type="protein sequence ID" value="PYF72702.1"/>
    <property type="molecule type" value="Genomic_DNA"/>
</dbReference>
<evidence type="ECO:0000256" key="4">
    <source>
        <dbReference type="ARBA" id="ARBA00022691"/>
    </source>
</evidence>
<comment type="catalytic activity">
    <reaction evidence="6">
        <text>adenosine(37) in tRNA1(Val) + S-adenosyl-L-methionine = N(6)-methyladenosine(37) in tRNA1(Val) + S-adenosyl-L-homocysteine + H(+)</text>
        <dbReference type="Rhea" id="RHEA:43160"/>
        <dbReference type="Rhea" id="RHEA-COMP:10369"/>
        <dbReference type="Rhea" id="RHEA-COMP:10370"/>
        <dbReference type="ChEBI" id="CHEBI:15378"/>
        <dbReference type="ChEBI" id="CHEBI:57856"/>
        <dbReference type="ChEBI" id="CHEBI:59789"/>
        <dbReference type="ChEBI" id="CHEBI:74411"/>
        <dbReference type="ChEBI" id="CHEBI:74449"/>
        <dbReference type="EC" id="2.1.1.223"/>
    </reaction>
</comment>
<evidence type="ECO:0000256" key="1">
    <source>
        <dbReference type="ARBA" id="ARBA00022490"/>
    </source>
</evidence>
<evidence type="ECO:0000256" key="3">
    <source>
        <dbReference type="ARBA" id="ARBA00022679"/>
    </source>
</evidence>
<dbReference type="EC" id="2.1.1.223" evidence="6"/>
<dbReference type="OrthoDB" id="5383291at2"/>
<comment type="function">
    <text evidence="6">Specifically methylates the adenine in position 37 of tRNA(1)(Val) (anticodon cmo5UAC).</text>
</comment>
<dbReference type="GO" id="GO:0016430">
    <property type="term" value="F:tRNA (adenine-N6)-methyltransferase activity"/>
    <property type="evidence" value="ECO:0007669"/>
    <property type="project" value="UniProtKB-UniRule"/>
</dbReference>
<proteinExistence type="inferred from homology"/>
<comment type="caution">
    <text evidence="8">The sequence shown here is derived from an EMBL/GenBank/DDBJ whole genome shotgun (WGS) entry which is preliminary data.</text>
</comment>
<evidence type="ECO:0000313" key="9">
    <source>
        <dbReference type="Proteomes" id="UP000248198"/>
    </source>
</evidence>
<dbReference type="CDD" id="cd02440">
    <property type="entry name" value="AdoMet_MTases"/>
    <property type="match status" value="1"/>
</dbReference>
<dbReference type="InterPro" id="IPR002052">
    <property type="entry name" value="DNA_methylase_N6_adenine_CS"/>
</dbReference>
<dbReference type="AlphaFoldDB" id="A0A318UBU2"/>